<accession>A0A0E9XKE6</accession>
<evidence type="ECO:0000313" key="1">
    <source>
        <dbReference type="EMBL" id="JAI02281.1"/>
    </source>
</evidence>
<reference evidence="1" key="1">
    <citation type="submission" date="2014-11" db="EMBL/GenBank/DDBJ databases">
        <authorList>
            <person name="Amaro Gonzalez C."/>
        </authorList>
    </citation>
    <scope>NUCLEOTIDE SEQUENCE</scope>
</reference>
<dbReference type="EMBL" id="GBXM01006297">
    <property type="protein sequence ID" value="JAI02281.1"/>
    <property type="molecule type" value="Transcribed_RNA"/>
</dbReference>
<name>A0A0E9XKE6_ANGAN</name>
<dbReference type="AlphaFoldDB" id="A0A0E9XKE6"/>
<organism evidence="1">
    <name type="scientific">Anguilla anguilla</name>
    <name type="common">European freshwater eel</name>
    <name type="synonym">Muraena anguilla</name>
    <dbReference type="NCBI Taxonomy" id="7936"/>
    <lineage>
        <taxon>Eukaryota</taxon>
        <taxon>Metazoa</taxon>
        <taxon>Chordata</taxon>
        <taxon>Craniata</taxon>
        <taxon>Vertebrata</taxon>
        <taxon>Euteleostomi</taxon>
        <taxon>Actinopterygii</taxon>
        <taxon>Neopterygii</taxon>
        <taxon>Teleostei</taxon>
        <taxon>Anguilliformes</taxon>
        <taxon>Anguillidae</taxon>
        <taxon>Anguilla</taxon>
    </lineage>
</organism>
<reference evidence="1" key="2">
    <citation type="journal article" date="2015" name="Fish Shellfish Immunol.">
        <title>Early steps in the European eel (Anguilla anguilla)-Vibrio vulnificus interaction in the gills: Role of the RtxA13 toxin.</title>
        <authorList>
            <person name="Callol A."/>
            <person name="Pajuelo D."/>
            <person name="Ebbesson L."/>
            <person name="Teles M."/>
            <person name="MacKenzie S."/>
            <person name="Amaro C."/>
        </authorList>
    </citation>
    <scope>NUCLEOTIDE SEQUENCE</scope>
</reference>
<protein>
    <submittedName>
        <fullName evidence="1">Uncharacterized protein</fullName>
    </submittedName>
</protein>
<proteinExistence type="predicted"/>
<sequence>MVKSHRRHSSVRDSKWRLRFNVCLKYRVHYPVFSVLKAGFQLLLFLRENGLIPNRALWTWITDWRTLMAYFRGPVSP</sequence>